<proteinExistence type="inferred from homology"/>
<comment type="catalytic activity">
    <reaction evidence="1 8">
        <text>alpha-D-glucose = beta-D-glucose</text>
        <dbReference type="Rhea" id="RHEA:10264"/>
        <dbReference type="ChEBI" id="CHEBI:15903"/>
        <dbReference type="ChEBI" id="CHEBI:17925"/>
        <dbReference type="EC" id="5.1.3.3"/>
    </reaction>
</comment>
<evidence type="ECO:0000313" key="13">
    <source>
        <dbReference type="Proteomes" id="UP000626148"/>
    </source>
</evidence>
<dbReference type="PANTHER" id="PTHR10091">
    <property type="entry name" value="ALDOSE-1-EPIMERASE"/>
    <property type="match status" value="1"/>
</dbReference>
<feature type="active site" description="Proton acceptor" evidence="9">
    <location>
        <position position="320"/>
    </location>
</feature>
<dbReference type="Gene3D" id="2.70.98.10">
    <property type="match status" value="1"/>
</dbReference>
<feature type="binding site" evidence="11">
    <location>
        <begin position="182"/>
        <end position="184"/>
    </location>
    <ligand>
        <name>beta-D-galactose</name>
        <dbReference type="ChEBI" id="CHEBI:27667"/>
    </ligand>
</feature>
<evidence type="ECO:0000256" key="4">
    <source>
        <dbReference type="ARBA" id="ARBA00013185"/>
    </source>
</evidence>
<evidence type="ECO:0000256" key="1">
    <source>
        <dbReference type="ARBA" id="ARBA00001614"/>
    </source>
</evidence>
<dbReference type="AlphaFoldDB" id="A0A918NC86"/>
<feature type="binding site" evidence="10">
    <location>
        <position position="255"/>
    </location>
    <ligand>
        <name>beta-D-galactose</name>
        <dbReference type="ChEBI" id="CHEBI:27667"/>
    </ligand>
</feature>
<dbReference type="InterPro" id="IPR008183">
    <property type="entry name" value="Aldose_1/G6P_1-epimerase"/>
</dbReference>
<dbReference type="InterPro" id="IPR015443">
    <property type="entry name" value="Aldose_1-epimerase"/>
</dbReference>
<evidence type="ECO:0000256" key="10">
    <source>
        <dbReference type="PIRSR" id="PIRSR005096-2"/>
    </source>
</evidence>
<dbReference type="InterPro" id="IPR047215">
    <property type="entry name" value="Galactose_mutarotase-like"/>
</dbReference>
<accession>A0A918NC86</accession>
<dbReference type="EC" id="5.1.3.3" evidence="4 8"/>
<comment type="pathway">
    <text evidence="2 8">Carbohydrate metabolism; hexose metabolism.</text>
</comment>
<keyword evidence="6 8" id="KW-0413">Isomerase</keyword>
<dbReference type="GO" id="GO:0005737">
    <property type="term" value="C:cytoplasm"/>
    <property type="evidence" value="ECO:0007669"/>
    <property type="project" value="TreeGrafter"/>
</dbReference>
<dbReference type="Proteomes" id="UP000626148">
    <property type="component" value="Unassembled WGS sequence"/>
</dbReference>
<dbReference type="SUPFAM" id="SSF74650">
    <property type="entry name" value="Galactose mutarotase-like"/>
    <property type="match status" value="1"/>
</dbReference>
<evidence type="ECO:0000256" key="3">
    <source>
        <dbReference type="ARBA" id="ARBA00006206"/>
    </source>
</evidence>
<dbReference type="GO" id="GO:0004034">
    <property type="term" value="F:aldose 1-epimerase activity"/>
    <property type="evidence" value="ECO:0007669"/>
    <property type="project" value="UniProtKB-EC"/>
</dbReference>
<dbReference type="InterPro" id="IPR014718">
    <property type="entry name" value="GH-type_carb-bd"/>
</dbReference>
<reference evidence="12" key="2">
    <citation type="submission" date="2020-09" db="EMBL/GenBank/DDBJ databases">
        <authorList>
            <person name="Sun Q."/>
            <person name="Kim S."/>
        </authorList>
    </citation>
    <scope>NUCLEOTIDE SEQUENCE</scope>
    <source>
        <strain evidence="12">KCTC 22169</strain>
    </source>
</reference>
<dbReference type="InterPro" id="IPR011013">
    <property type="entry name" value="Gal_mutarotase_sf_dom"/>
</dbReference>
<comment type="caution">
    <text evidence="12">The sequence shown here is derived from an EMBL/GenBank/DDBJ whole genome shotgun (WGS) entry which is preliminary data.</text>
</comment>
<organism evidence="12 13">
    <name type="scientific">Saccharospirillum salsuginis</name>
    <dbReference type="NCBI Taxonomy" id="418750"/>
    <lineage>
        <taxon>Bacteria</taxon>
        <taxon>Pseudomonadati</taxon>
        <taxon>Pseudomonadota</taxon>
        <taxon>Gammaproteobacteria</taxon>
        <taxon>Oceanospirillales</taxon>
        <taxon>Saccharospirillaceae</taxon>
        <taxon>Saccharospirillum</taxon>
    </lineage>
</organism>
<sequence>MSINTLIAEETLGQLEDGRTVKAYTLGNEAGARARFTNLGAAFIGFTLGDDVATDLILGCDTLQALIDQRAHLGTTVGRYANRIGFGKTMLDGQPLTLDVNSSPHHLHGGTPGFGHQLWESHITLDNDVPTLTFRYRSPDGEAGFPGDLDVEQVIRLLPDNSVEMRYEASTNRPTLVNLTNHAYFNLAGSTHGSLAGHEFRIHSDQYTEADETALPTGRVLPVADSVMDLREWTDVADRLVALDDPTLKRAGGYDHNYVFGRENRSAPQLLGEAWHKESGRWLKCFSTLPGLQFYTGNFLEGTPKNDRERYERHGAFCYEPGYWPDSPNHADFPDCVVRPGTPYRALIRYQFGKD</sequence>
<dbReference type="GO" id="GO:0006006">
    <property type="term" value="P:glucose metabolic process"/>
    <property type="evidence" value="ECO:0007669"/>
    <property type="project" value="TreeGrafter"/>
</dbReference>
<dbReference type="EMBL" id="BMXR01000007">
    <property type="protein sequence ID" value="GGX59563.1"/>
    <property type="molecule type" value="Genomic_DNA"/>
</dbReference>
<evidence type="ECO:0000256" key="11">
    <source>
        <dbReference type="PIRSR" id="PIRSR005096-3"/>
    </source>
</evidence>
<dbReference type="PROSITE" id="PS00545">
    <property type="entry name" value="ALDOSE_1_EPIMERASE"/>
    <property type="match status" value="1"/>
</dbReference>
<dbReference type="PANTHER" id="PTHR10091:SF0">
    <property type="entry name" value="GALACTOSE MUTAROTASE"/>
    <property type="match status" value="1"/>
</dbReference>
<evidence type="ECO:0000256" key="9">
    <source>
        <dbReference type="PIRSR" id="PIRSR005096-1"/>
    </source>
</evidence>
<name>A0A918NC86_9GAMM</name>
<feature type="binding site" evidence="11">
    <location>
        <begin position="82"/>
        <end position="83"/>
    </location>
    <ligand>
        <name>beta-D-galactose</name>
        <dbReference type="ChEBI" id="CHEBI:27667"/>
    </ligand>
</feature>
<evidence type="ECO:0000256" key="5">
    <source>
        <dbReference type="ARBA" id="ARBA00014165"/>
    </source>
</evidence>
<protein>
    <recommendedName>
        <fullName evidence="5 8">Aldose 1-epimerase</fullName>
        <ecNumber evidence="4 8">5.1.3.3</ecNumber>
    </recommendedName>
</protein>
<feature type="active site" description="Proton donor" evidence="9">
    <location>
        <position position="182"/>
    </location>
</feature>
<dbReference type="Pfam" id="PF01263">
    <property type="entry name" value="Aldose_epim"/>
    <property type="match status" value="1"/>
</dbReference>
<comment type="similarity">
    <text evidence="3 8">Belongs to the aldose epimerase family.</text>
</comment>
<evidence type="ECO:0000256" key="7">
    <source>
        <dbReference type="ARBA" id="ARBA00023277"/>
    </source>
</evidence>
<evidence type="ECO:0000313" key="12">
    <source>
        <dbReference type="EMBL" id="GGX59563.1"/>
    </source>
</evidence>
<dbReference type="GO" id="GO:0033499">
    <property type="term" value="P:galactose catabolic process via UDP-galactose, Leloir pathway"/>
    <property type="evidence" value="ECO:0007669"/>
    <property type="project" value="TreeGrafter"/>
</dbReference>
<keyword evidence="7 8" id="KW-0119">Carbohydrate metabolism</keyword>
<dbReference type="RefSeq" id="WP_189609994.1">
    <property type="nucleotide sequence ID" value="NZ_BMXR01000007.1"/>
</dbReference>
<evidence type="ECO:0000256" key="2">
    <source>
        <dbReference type="ARBA" id="ARBA00005028"/>
    </source>
</evidence>
<evidence type="ECO:0000256" key="8">
    <source>
        <dbReference type="PIRNR" id="PIRNR005096"/>
    </source>
</evidence>
<dbReference type="InterPro" id="IPR018052">
    <property type="entry name" value="Ald1_epimerase_CS"/>
</dbReference>
<gene>
    <name evidence="12" type="primary">galM</name>
    <name evidence="12" type="ORF">GCM10007392_29390</name>
</gene>
<keyword evidence="13" id="KW-1185">Reference proteome</keyword>
<reference evidence="12" key="1">
    <citation type="journal article" date="2014" name="Int. J. Syst. Evol. Microbiol.">
        <title>Complete genome sequence of Corynebacterium casei LMG S-19264T (=DSM 44701T), isolated from a smear-ripened cheese.</title>
        <authorList>
            <consortium name="US DOE Joint Genome Institute (JGI-PGF)"/>
            <person name="Walter F."/>
            <person name="Albersmeier A."/>
            <person name="Kalinowski J."/>
            <person name="Ruckert C."/>
        </authorList>
    </citation>
    <scope>NUCLEOTIDE SEQUENCE</scope>
    <source>
        <strain evidence="12">KCTC 22169</strain>
    </source>
</reference>
<dbReference type="NCBIfam" id="NF008277">
    <property type="entry name" value="PRK11055.1"/>
    <property type="match status" value="1"/>
</dbReference>
<evidence type="ECO:0000256" key="6">
    <source>
        <dbReference type="ARBA" id="ARBA00023235"/>
    </source>
</evidence>
<dbReference type="GO" id="GO:0030246">
    <property type="term" value="F:carbohydrate binding"/>
    <property type="evidence" value="ECO:0007669"/>
    <property type="project" value="InterPro"/>
</dbReference>
<dbReference type="PIRSF" id="PIRSF005096">
    <property type="entry name" value="GALM"/>
    <property type="match status" value="1"/>
</dbReference>
<dbReference type="CDD" id="cd09019">
    <property type="entry name" value="galactose_mutarotase_like"/>
    <property type="match status" value="1"/>
</dbReference>